<dbReference type="AlphaFoldDB" id="A0A6J4VQZ2"/>
<dbReference type="EMBL" id="CADCWN010000298">
    <property type="protein sequence ID" value="CAA9585546.1"/>
    <property type="molecule type" value="Genomic_DNA"/>
</dbReference>
<protein>
    <submittedName>
        <fullName evidence="2">Uncharacterized protein</fullName>
    </submittedName>
</protein>
<evidence type="ECO:0000256" key="1">
    <source>
        <dbReference type="SAM" id="MobiDB-lite"/>
    </source>
</evidence>
<feature type="non-terminal residue" evidence="2">
    <location>
        <position position="40"/>
    </location>
</feature>
<gene>
    <name evidence="2" type="ORF">AVDCRST_MAG18-3773</name>
</gene>
<evidence type="ECO:0000313" key="2">
    <source>
        <dbReference type="EMBL" id="CAA9585546.1"/>
    </source>
</evidence>
<reference evidence="2" key="1">
    <citation type="submission" date="2020-02" db="EMBL/GenBank/DDBJ databases">
        <authorList>
            <person name="Meier V. D."/>
        </authorList>
    </citation>
    <scope>NUCLEOTIDE SEQUENCE</scope>
    <source>
        <strain evidence="2">AVDCRST_MAG18</strain>
    </source>
</reference>
<feature type="compositionally biased region" description="Polar residues" evidence="1">
    <location>
        <begin position="21"/>
        <end position="32"/>
    </location>
</feature>
<name>A0A6J4VQZ2_9BACT</name>
<accession>A0A6J4VQZ2</accession>
<organism evidence="2">
    <name type="scientific">uncultured Thermomicrobiales bacterium</name>
    <dbReference type="NCBI Taxonomy" id="1645740"/>
    <lineage>
        <taxon>Bacteria</taxon>
        <taxon>Pseudomonadati</taxon>
        <taxon>Thermomicrobiota</taxon>
        <taxon>Thermomicrobia</taxon>
        <taxon>Thermomicrobiales</taxon>
        <taxon>environmental samples</taxon>
    </lineage>
</organism>
<sequence length="40" mass="4064">CTGPSSMGWASPGCRAMAHGWTTNESGTSSPTCEPCPHSP</sequence>
<proteinExistence type="predicted"/>
<feature type="region of interest" description="Disordered" evidence="1">
    <location>
        <begin position="20"/>
        <end position="40"/>
    </location>
</feature>
<feature type="non-terminal residue" evidence="2">
    <location>
        <position position="1"/>
    </location>
</feature>